<dbReference type="Gene3D" id="1.20.1560.10">
    <property type="entry name" value="ABC transporter type 1, transmembrane domain"/>
    <property type="match status" value="1"/>
</dbReference>
<dbReference type="AlphaFoldDB" id="A0A8G1RYU0"/>
<evidence type="ECO:0000256" key="5">
    <source>
        <dbReference type="SAM" id="Phobius"/>
    </source>
</evidence>
<dbReference type="PANTHER" id="PTHR43394">
    <property type="entry name" value="ATP-DEPENDENT PERMEASE MDL1, MITOCHONDRIAL"/>
    <property type="match status" value="1"/>
</dbReference>
<feature type="transmembrane region" description="Helical" evidence="5">
    <location>
        <begin position="56"/>
        <end position="78"/>
    </location>
</feature>
<dbReference type="InterPro" id="IPR011527">
    <property type="entry name" value="ABC1_TM_dom"/>
</dbReference>
<dbReference type="RefSeq" id="XP_040805232.1">
    <property type="nucleotide sequence ID" value="XM_040949657.1"/>
</dbReference>
<sequence>MQVVAAALASGVGMALVNLDFGRLLTLITAYTTGASSDEAFRRDASRLPPPTSLSFLIGLAWFALTYGYSTLLTLAAFRLTRNIRHAYVKAGLTQEAAFFDAGSGVAIATQALSNGRSIQTGISEKLGLVFQSGSTCISAVGLAFATQWNLTLICSWIAPATLMVMGVTAGLDASIETRVLKLQAQAGSWAHSMLGSPRTVHAFGLRSRLLRELDTLLRQAQQLGHRKSPVYGFMFAGGYAIAHAGFALCFWQGIEECARRRILTRGSPISFMALFLLMS</sequence>
<organism evidence="7 8">
    <name type="scientific">Aspergillus fijiensis CBS 313.89</name>
    <dbReference type="NCBI Taxonomy" id="1448319"/>
    <lineage>
        <taxon>Eukaryota</taxon>
        <taxon>Fungi</taxon>
        <taxon>Dikarya</taxon>
        <taxon>Ascomycota</taxon>
        <taxon>Pezizomycotina</taxon>
        <taxon>Eurotiomycetes</taxon>
        <taxon>Eurotiomycetidae</taxon>
        <taxon>Eurotiales</taxon>
        <taxon>Aspergillaceae</taxon>
        <taxon>Aspergillus</taxon>
    </lineage>
</organism>
<dbReference type="VEuPathDB" id="FungiDB:BO72DRAFT_518570"/>
<dbReference type="GO" id="GO:0140359">
    <property type="term" value="F:ABC-type transporter activity"/>
    <property type="evidence" value="ECO:0007669"/>
    <property type="project" value="InterPro"/>
</dbReference>
<feature type="domain" description="ABC transmembrane type-1" evidence="6">
    <location>
        <begin position="24"/>
        <end position="255"/>
    </location>
</feature>
<dbReference type="CDD" id="cd18577">
    <property type="entry name" value="ABC_6TM_Pgp_ABCB1_D1_like"/>
    <property type="match status" value="1"/>
</dbReference>
<dbReference type="SUPFAM" id="SSF90123">
    <property type="entry name" value="ABC transporter transmembrane region"/>
    <property type="match status" value="1"/>
</dbReference>
<reference evidence="7 8" key="1">
    <citation type="submission" date="2018-02" db="EMBL/GenBank/DDBJ databases">
        <title>The genomes of Aspergillus section Nigri reveals drivers in fungal speciation.</title>
        <authorList>
            <consortium name="DOE Joint Genome Institute"/>
            <person name="Vesth T.C."/>
            <person name="Nybo J."/>
            <person name="Theobald S."/>
            <person name="Brandl J."/>
            <person name="Frisvad J.C."/>
            <person name="Nielsen K.F."/>
            <person name="Lyhne E.K."/>
            <person name="Kogle M.E."/>
            <person name="Kuo A."/>
            <person name="Riley R."/>
            <person name="Clum A."/>
            <person name="Nolan M."/>
            <person name="Lipzen A."/>
            <person name="Salamov A."/>
            <person name="Henrissat B."/>
            <person name="Wiebenga A."/>
            <person name="De vries R.P."/>
            <person name="Grigoriev I.V."/>
            <person name="Mortensen U.H."/>
            <person name="Andersen M.R."/>
            <person name="Baker S.E."/>
        </authorList>
    </citation>
    <scope>NUCLEOTIDE SEQUENCE [LARGE SCALE GENOMIC DNA]</scope>
    <source>
        <strain evidence="7 8">CBS 313.89</strain>
    </source>
</reference>
<dbReference type="InterPro" id="IPR039421">
    <property type="entry name" value="Type_1_exporter"/>
</dbReference>
<dbReference type="PROSITE" id="PS50929">
    <property type="entry name" value="ABC_TM1F"/>
    <property type="match status" value="1"/>
</dbReference>
<evidence type="ECO:0000313" key="8">
    <source>
        <dbReference type="Proteomes" id="UP000249789"/>
    </source>
</evidence>
<keyword evidence="8" id="KW-1185">Reference proteome</keyword>
<evidence type="ECO:0000256" key="4">
    <source>
        <dbReference type="ARBA" id="ARBA00023136"/>
    </source>
</evidence>
<feature type="transmembrane region" description="Helical" evidence="5">
    <location>
        <begin position="151"/>
        <end position="172"/>
    </location>
</feature>
<gene>
    <name evidence="7" type="ORF">BO72DRAFT_518570</name>
</gene>
<evidence type="ECO:0000256" key="3">
    <source>
        <dbReference type="ARBA" id="ARBA00022989"/>
    </source>
</evidence>
<dbReference type="GO" id="GO:0005524">
    <property type="term" value="F:ATP binding"/>
    <property type="evidence" value="ECO:0007669"/>
    <property type="project" value="InterPro"/>
</dbReference>
<name>A0A8G1RYU0_9EURO</name>
<dbReference type="InterPro" id="IPR036640">
    <property type="entry name" value="ABC1_TM_sf"/>
</dbReference>
<evidence type="ECO:0000313" key="7">
    <source>
        <dbReference type="EMBL" id="RAK81222.1"/>
    </source>
</evidence>
<proteinExistence type="predicted"/>
<dbReference type="GeneID" id="63866992"/>
<keyword evidence="2 5" id="KW-0812">Transmembrane</keyword>
<dbReference type="OrthoDB" id="6500128at2759"/>
<evidence type="ECO:0000256" key="1">
    <source>
        <dbReference type="ARBA" id="ARBA00004141"/>
    </source>
</evidence>
<feature type="transmembrane region" description="Helical" evidence="5">
    <location>
        <begin position="231"/>
        <end position="255"/>
    </location>
</feature>
<protein>
    <recommendedName>
        <fullName evidence="6">ABC transmembrane type-1 domain-containing protein</fullName>
    </recommendedName>
</protein>
<dbReference type="GO" id="GO:0016020">
    <property type="term" value="C:membrane"/>
    <property type="evidence" value="ECO:0007669"/>
    <property type="project" value="UniProtKB-SubCell"/>
</dbReference>
<keyword evidence="3 5" id="KW-1133">Transmembrane helix</keyword>
<evidence type="ECO:0000256" key="2">
    <source>
        <dbReference type="ARBA" id="ARBA00022692"/>
    </source>
</evidence>
<keyword evidence="4 5" id="KW-0472">Membrane</keyword>
<dbReference type="Pfam" id="PF00664">
    <property type="entry name" value="ABC_membrane"/>
    <property type="match status" value="1"/>
</dbReference>
<accession>A0A8G1RYU0</accession>
<comment type="subcellular location">
    <subcellularLocation>
        <location evidence="1">Membrane</location>
        <topology evidence="1">Multi-pass membrane protein</topology>
    </subcellularLocation>
</comment>
<evidence type="ECO:0000259" key="6">
    <source>
        <dbReference type="PROSITE" id="PS50929"/>
    </source>
</evidence>
<dbReference type="EMBL" id="KZ824626">
    <property type="protein sequence ID" value="RAK81222.1"/>
    <property type="molecule type" value="Genomic_DNA"/>
</dbReference>
<dbReference type="Proteomes" id="UP000249789">
    <property type="component" value="Unassembled WGS sequence"/>
</dbReference>